<evidence type="ECO:0000256" key="3">
    <source>
        <dbReference type="ARBA" id="ARBA00022525"/>
    </source>
</evidence>
<dbReference type="Proteomes" id="UP000694844">
    <property type="component" value="Chromosome 5"/>
</dbReference>
<dbReference type="SUPFAM" id="SSF57501">
    <property type="entry name" value="Cystine-knot cytokines"/>
    <property type="match status" value="1"/>
</dbReference>
<keyword evidence="6" id="KW-1185">Reference proteome</keyword>
<feature type="signal peptide" evidence="5">
    <location>
        <begin position="1"/>
        <end position="21"/>
    </location>
</feature>
<accession>A0A8B8EWU6</accession>
<reference evidence="7" key="1">
    <citation type="submission" date="2025-08" db="UniProtKB">
        <authorList>
            <consortium name="RefSeq"/>
        </authorList>
    </citation>
    <scope>IDENTIFICATION</scope>
    <source>
        <tissue evidence="7">Whole sample</tissue>
    </source>
</reference>
<name>A0A8B8EWU6_CRAVI</name>
<dbReference type="RefSeq" id="XP_022344402.1">
    <property type="nucleotide sequence ID" value="XM_022488694.1"/>
</dbReference>
<protein>
    <submittedName>
        <fullName evidence="7">Interleukin 17-like protein</fullName>
    </submittedName>
</protein>
<keyword evidence="3" id="KW-0964">Secreted</keyword>
<feature type="chain" id="PRO_5034350114" evidence="5">
    <location>
        <begin position="22"/>
        <end position="173"/>
    </location>
</feature>
<keyword evidence="4 5" id="KW-0732">Signal</keyword>
<dbReference type="KEGG" id="cvn:111137291"/>
<comment type="subcellular location">
    <subcellularLocation>
        <location evidence="1">Secreted</location>
    </subcellularLocation>
</comment>
<organism evidence="6 7">
    <name type="scientific">Crassostrea virginica</name>
    <name type="common">Eastern oyster</name>
    <dbReference type="NCBI Taxonomy" id="6565"/>
    <lineage>
        <taxon>Eukaryota</taxon>
        <taxon>Metazoa</taxon>
        <taxon>Spiralia</taxon>
        <taxon>Lophotrochozoa</taxon>
        <taxon>Mollusca</taxon>
        <taxon>Bivalvia</taxon>
        <taxon>Autobranchia</taxon>
        <taxon>Pteriomorphia</taxon>
        <taxon>Ostreida</taxon>
        <taxon>Ostreoidea</taxon>
        <taxon>Ostreidae</taxon>
        <taxon>Crassostrea</taxon>
    </lineage>
</organism>
<dbReference type="AlphaFoldDB" id="A0A8B8EWU6"/>
<dbReference type="InterPro" id="IPR029034">
    <property type="entry name" value="Cystine-knot_cytokine"/>
</dbReference>
<dbReference type="GO" id="GO:0005576">
    <property type="term" value="C:extracellular region"/>
    <property type="evidence" value="ECO:0007669"/>
    <property type="project" value="UniProtKB-SubCell"/>
</dbReference>
<dbReference type="Pfam" id="PF06083">
    <property type="entry name" value="IL17"/>
    <property type="match status" value="1"/>
</dbReference>
<gene>
    <name evidence="7" type="primary">LOC111137291</name>
</gene>
<sequence>MQMKKISSSIFLALLVYLVDGERTDCRNPSSLRKLERGLRTSKLKDLPESFYLMENLRNNKNISEEYSDRLYINLDQESTECPRTLENGMDLCPGYKVMEYDRFRKPYVMLQVHCKCTNCIGLNKRCQPLYYYTRVLRVTGCNERGVYNYDYYWERVSNGCVCRESKPPTLDD</sequence>
<evidence type="ECO:0000256" key="1">
    <source>
        <dbReference type="ARBA" id="ARBA00004613"/>
    </source>
</evidence>
<comment type="similarity">
    <text evidence="2">Belongs to the IL-17 family.</text>
</comment>
<dbReference type="InterPro" id="IPR010345">
    <property type="entry name" value="IL-17_fam"/>
</dbReference>
<evidence type="ECO:0000313" key="7">
    <source>
        <dbReference type="RefSeq" id="XP_022344402.1"/>
    </source>
</evidence>
<evidence type="ECO:0000313" key="6">
    <source>
        <dbReference type="Proteomes" id="UP000694844"/>
    </source>
</evidence>
<dbReference type="OrthoDB" id="6093654at2759"/>
<proteinExistence type="inferred from homology"/>
<evidence type="ECO:0000256" key="5">
    <source>
        <dbReference type="SAM" id="SignalP"/>
    </source>
</evidence>
<dbReference type="GeneID" id="111137291"/>
<dbReference type="GO" id="GO:0005125">
    <property type="term" value="F:cytokine activity"/>
    <property type="evidence" value="ECO:0007669"/>
    <property type="project" value="InterPro"/>
</dbReference>
<dbReference type="Gene3D" id="2.10.90.10">
    <property type="entry name" value="Cystine-knot cytokines"/>
    <property type="match status" value="1"/>
</dbReference>
<evidence type="ECO:0000256" key="4">
    <source>
        <dbReference type="ARBA" id="ARBA00022729"/>
    </source>
</evidence>
<evidence type="ECO:0000256" key="2">
    <source>
        <dbReference type="ARBA" id="ARBA00007236"/>
    </source>
</evidence>